<dbReference type="InterPro" id="IPR051085">
    <property type="entry name" value="MB_O-acyltransferase"/>
</dbReference>
<feature type="transmembrane region" description="Helical" evidence="8">
    <location>
        <begin position="49"/>
        <end position="65"/>
    </location>
</feature>
<dbReference type="AlphaFoldDB" id="A0A6L5GP05"/>
<dbReference type="GO" id="GO:0042121">
    <property type="term" value="P:alginic acid biosynthetic process"/>
    <property type="evidence" value="ECO:0007669"/>
    <property type="project" value="InterPro"/>
</dbReference>
<dbReference type="Pfam" id="PF03062">
    <property type="entry name" value="MBOAT"/>
    <property type="match status" value="1"/>
</dbReference>
<keyword evidence="7" id="KW-0012">Acyltransferase</keyword>
<protein>
    <submittedName>
        <fullName evidence="9">MBOAT family protein</fullName>
    </submittedName>
</protein>
<keyword evidence="6 7" id="KW-0472">Membrane</keyword>
<keyword evidence="10" id="KW-1185">Reference proteome</keyword>
<keyword evidence="5 8" id="KW-1133">Transmembrane helix</keyword>
<evidence type="ECO:0000256" key="5">
    <source>
        <dbReference type="ARBA" id="ARBA00022989"/>
    </source>
</evidence>
<comment type="caution">
    <text evidence="9">The sequence shown here is derived from an EMBL/GenBank/DDBJ whole genome shotgun (WGS) entry which is preliminary data.</text>
</comment>
<feature type="transmembrane region" description="Helical" evidence="8">
    <location>
        <begin position="341"/>
        <end position="358"/>
    </location>
</feature>
<dbReference type="PIRSF" id="PIRSF500217">
    <property type="entry name" value="AlgI"/>
    <property type="match status" value="1"/>
</dbReference>
<feature type="transmembrane region" description="Helical" evidence="8">
    <location>
        <begin position="6"/>
        <end position="22"/>
    </location>
</feature>
<keyword evidence="3 7" id="KW-1003">Cell membrane</keyword>
<sequence length="499" mass="56669">MSYQSLFYGTLFLPAVFVLYTLTKQAYRKYVLLGASWLFYFLAMHRVTWVLVATCVGVYGAALWIDRASGRQRTMRLACAIVLLAGALIRVKYAGWIADGIGMLAGHHFSVRALVVPLGISYYTLEAIGYLCEVYWQHQAADRDFVRVALFLSFFPQIMEGPIARYQDSAASLCAGQPITGQSLRNGCLRMLWGFFKKMAGADRLSLLVTVIFSQPHRFHGWAALLGSAAYVAQLYLEFSGMIDVTMGTAEVLQIHLPENFRQPFFSRSASEFWRRWHITLGTWLKTYVFFPVSTSHLVVNGNRQARKKYGRQTAKVWTSFLALTPVWLFNGFWHGAKWHYIFYGLYYLVILMLEVILEPAKKRFYSRTGFSPDRGLFSILRWLRTLAIIVAGEVIFRADTVTTAFTMIGNVFRGPSHVHALLAASHLDLSDGFVVVLCLVLVTIVDVCREKGVHLFAWFDRQPTAVRWALSYSLIFALICFGAYGAGYRKVDMIYAKF</sequence>
<feature type="transmembrane region" description="Helical" evidence="8">
    <location>
        <begin position="77"/>
        <end position="98"/>
    </location>
</feature>
<feature type="transmembrane region" description="Helical" evidence="8">
    <location>
        <begin position="430"/>
        <end position="449"/>
    </location>
</feature>
<evidence type="ECO:0000256" key="8">
    <source>
        <dbReference type="SAM" id="Phobius"/>
    </source>
</evidence>
<evidence type="ECO:0000313" key="10">
    <source>
        <dbReference type="Proteomes" id="UP000473648"/>
    </source>
</evidence>
<evidence type="ECO:0000313" key="9">
    <source>
        <dbReference type="EMBL" id="MQM71985.1"/>
    </source>
</evidence>
<name>A0A6L5GP05_9FIRM</name>
<evidence type="ECO:0000256" key="1">
    <source>
        <dbReference type="ARBA" id="ARBA00004651"/>
    </source>
</evidence>
<keyword evidence="4 8" id="KW-0812">Transmembrane</keyword>
<evidence type="ECO:0000256" key="6">
    <source>
        <dbReference type="ARBA" id="ARBA00023136"/>
    </source>
</evidence>
<dbReference type="Proteomes" id="UP000473648">
    <property type="component" value="Unassembled WGS sequence"/>
</dbReference>
<dbReference type="InterPro" id="IPR028362">
    <property type="entry name" value="AlgI"/>
</dbReference>
<dbReference type="PANTHER" id="PTHR13285">
    <property type="entry name" value="ACYLTRANSFERASE"/>
    <property type="match status" value="1"/>
</dbReference>
<dbReference type="InterPro" id="IPR004299">
    <property type="entry name" value="MBOAT_fam"/>
</dbReference>
<feature type="transmembrane region" description="Helical" evidence="8">
    <location>
        <begin position="317"/>
        <end position="335"/>
    </location>
</feature>
<dbReference type="InterPro" id="IPR024194">
    <property type="entry name" value="Ac/AlaTfrase_AlgI/DltB"/>
</dbReference>
<dbReference type="PIRSF" id="PIRSF016636">
    <property type="entry name" value="AlgI_DltB"/>
    <property type="match status" value="1"/>
</dbReference>
<accession>A0A6L5GP05</accession>
<dbReference type="EMBL" id="VOGB01000003">
    <property type="protein sequence ID" value="MQM71985.1"/>
    <property type="molecule type" value="Genomic_DNA"/>
</dbReference>
<dbReference type="GO" id="GO:0016746">
    <property type="term" value="F:acyltransferase activity"/>
    <property type="evidence" value="ECO:0007669"/>
    <property type="project" value="UniProtKB-KW"/>
</dbReference>
<evidence type="ECO:0000256" key="4">
    <source>
        <dbReference type="ARBA" id="ARBA00022692"/>
    </source>
</evidence>
<dbReference type="GO" id="GO:0005886">
    <property type="term" value="C:plasma membrane"/>
    <property type="evidence" value="ECO:0007669"/>
    <property type="project" value="UniProtKB-SubCell"/>
</dbReference>
<evidence type="ECO:0000256" key="3">
    <source>
        <dbReference type="ARBA" id="ARBA00022475"/>
    </source>
</evidence>
<feature type="transmembrane region" description="Helical" evidence="8">
    <location>
        <begin position="470"/>
        <end position="489"/>
    </location>
</feature>
<keyword evidence="7" id="KW-0808">Transferase</keyword>
<feature type="transmembrane region" description="Helical" evidence="8">
    <location>
        <begin position="387"/>
        <end position="410"/>
    </location>
</feature>
<comment type="subcellular location">
    <subcellularLocation>
        <location evidence="1">Cell membrane</location>
        <topology evidence="1">Multi-pass membrane protein</topology>
    </subcellularLocation>
</comment>
<organism evidence="9 10">
    <name type="scientific">Candidatus Pseudoramibacter fermentans</name>
    <dbReference type="NCBI Taxonomy" id="2594427"/>
    <lineage>
        <taxon>Bacteria</taxon>
        <taxon>Bacillati</taxon>
        <taxon>Bacillota</taxon>
        <taxon>Clostridia</taxon>
        <taxon>Eubacteriales</taxon>
        <taxon>Eubacteriaceae</taxon>
        <taxon>Pseudoramibacter</taxon>
    </lineage>
</organism>
<reference evidence="9" key="1">
    <citation type="journal article" date="2020" name="Appl. Environ. Microbiol.">
        <title>Medium-Chain Fatty Acid Synthesis by 'Candidatus Weimeria bifida' gen. nov., sp. nov., and 'Candidatus Pseudoramibacter fermentans' sp. nov.</title>
        <authorList>
            <person name="Scarborough M.J."/>
            <person name="Myers K.S."/>
            <person name="Donohue T.J."/>
            <person name="Noguera D.R."/>
        </authorList>
    </citation>
    <scope>NUCLEOTIDE SEQUENCE</scope>
    <source>
        <strain evidence="9">EUB1.1</strain>
    </source>
</reference>
<evidence type="ECO:0000256" key="2">
    <source>
        <dbReference type="ARBA" id="ARBA00010323"/>
    </source>
</evidence>
<evidence type="ECO:0000256" key="7">
    <source>
        <dbReference type="PIRNR" id="PIRNR016636"/>
    </source>
</evidence>
<proteinExistence type="inferred from homology"/>
<dbReference type="PANTHER" id="PTHR13285:SF18">
    <property type="entry name" value="PROTEIN-CYSTEINE N-PALMITOYLTRANSFERASE RASP"/>
    <property type="match status" value="1"/>
</dbReference>
<comment type="similarity">
    <text evidence="2 7">Belongs to the membrane-bound acyltransferase family.</text>
</comment>
<gene>
    <name evidence="9" type="ORF">FRC53_00820</name>
</gene>